<dbReference type="GO" id="GO:0032040">
    <property type="term" value="C:small-subunit processome"/>
    <property type="evidence" value="ECO:0007669"/>
    <property type="project" value="InterPro"/>
</dbReference>
<keyword evidence="6" id="KW-0804">Transcription</keyword>
<dbReference type="InterPro" id="IPR015943">
    <property type="entry name" value="WD40/YVTN_repeat-like_dom_sf"/>
</dbReference>
<organism evidence="11 12">
    <name type="scientific">Verticillium longisporum</name>
    <name type="common">Verticillium dahliae var. longisporum</name>
    <dbReference type="NCBI Taxonomy" id="100787"/>
    <lineage>
        <taxon>Eukaryota</taxon>
        <taxon>Fungi</taxon>
        <taxon>Dikarya</taxon>
        <taxon>Ascomycota</taxon>
        <taxon>Pezizomycotina</taxon>
        <taxon>Sordariomycetes</taxon>
        <taxon>Hypocreomycetidae</taxon>
        <taxon>Glomerellales</taxon>
        <taxon>Plectosphaerellaceae</taxon>
        <taxon>Verticillium</taxon>
    </lineage>
</organism>
<feature type="domain" description="VPS9" evidence="10">
    <location>
        <begin position="402"/>
        <end position="546"/>
    </location>
</feature>
<accession>A0A0G4KZ29</accession>
<dbReference type="AlphaFoldDB" id="A0A0G4KZ29"/>
<evidence type="ECO:0000313" key="11">
    <source>
        <dbReference type="EMBL" id="CRK15033.1"/>
    </source>
</evidence>
<dbReference type="GO" id="GO:0045943">
    <property type="term" value="P:positive regulation of transcription by RNA polymerase I"/>
    <property type="evidence" value="ECO:0007669"/>
    <property type="project" value="InterPro"/>
</dbReference>
<feature type="compositionally biased region" description="Polar residues" evidence="9">
    <location>
        <begin position="66"/>
        <end position="78"/>
    </location>
</feature>
<dbReference type="PROSITE" id="PS51205">
    <property type="entry name" value="VPS9"/>
    <property type="match status" value="1"/>
</dbReference>
<name>A0A0G4KZ29_VERLO</name>
<dbReference type="PROSITE" id="PS50082">
    <property type="entry name" value="WD_REPEATS_2"/>
    <property type="match status" value="2"/>
</dbReference>
<dbReference type="EMBL" id="CVQI01005557">
    <property type="protein sequence ID" value="CRK15033.1"/>
    <property type="molecule type" value="Genomic_DNA"/>
</dbReference>
<dbReference type="Pfam" id="PF23769">
    <property type="entry name" value="Beta-prop_WDR75_2nd"/>
    <property type="match status" value="1"/>
</dbReference>
<feature type="repeat" description="WD" evidence="8">
    <location>
        <begin position="670"/>
        <end position="711"/>
    </location>
</feature>
<dbReference type="PROSITE" id="PS50294">
    <property type="entry name" value="WD_REPEATS_REGION"/>
    <property type="match status" value="1"/>
</dbReference>
<keyword evidence="7" id="KW-0539">Nucleus</keyword>
<dbReference type="SUPFAM" id="SSF69322">
    <property type="entry name" value="Tricorn protease domain 2"/>
    <property type="match status" value="1"/>
</dbReference>
<dbReference type="InterPro" id="IPR053826">
    <property type="entry name" value="WDR75"/>
</dbReference>
<dbReference type="InterPro" id="IPR057644">
    <property type="entry name" value="Beta-prop_WDR75_2nd"/>
</dbReference>
<evidence type="ECO:0000256" key="5">
    <source>
        <dbReference type="ARBA" id="ARBA00022737"/>
    </source>
</evidence>
<feature type="compositionally biased region" description="Basic and acidic residues" evidence="9">
    <location>
        <begin position="1"/>
        <end position="56"/>
    </location>
</feature>
<dbReference type="InterPro" id="IPR036322">
    <property type="entry name" value="WD40_repeat_dom_sf"/>
</dbReference>
<dbReference type="Proteomes" id="UP000045706">
    <property type="component" value="Unassembled WGS sequence"/>
</dbReference>
<dbReference type="Gene3D" id="2.130.10.10">
    <property type="entry name" value="YVTN repeat-like/Quinoprotein amine dehydrogenase"/>
    <property type="match status" value="2"/>
</dbReference>
<dbReference type="Pfam" id="PF23869">
    <property type="entry name" value="Beta-prop_WDR75_1st"/>
    <property type="match status" value="1"/>
</dbReference>
<evidence type="ECO:0000256" key="7">
    <source>
        <dbReference type="ARBA" id="ARBA00023242"/>
    </source>
</evidence>
<dbReference type="InterPro" id="IPR001680">
    <property type="entry name" value="WD40_rpt"/>
</dbReference>
<dbReference type="CDD" id="cd23952">
    <property type="entry name" value="Utp17_CTD"/>
    <property type="match status" value="1"/>
</dbReference>
<keyword evidence="5" id="KW-0677">Repeat</keyword>
<evidence type="ECO:0000256" key="9">
    <source>
        <dbReference type="SAM" id="MobiDB-lite"/>
    </source>
</evidence>
<dbReference type="InterPro" id="IPR037191">
    <property type="entry name" value="VPS9_dom_sf"/>
</dbReference>
<keyword evidence="4 8" id="KW-0853">WD repeat</keyword>
<feature type="repeat" description="WD" evidence="8">
    <location>
        <begin position="371"/>
        <end position="412"/>
    </location>
</feature>
<keyword evidence="3" id="KW-0698">rRNA processing</keyword>
<dbReference type="InterPro" id="IPR003123">
    <property type="entry name" value="VPS9"/>
</dbReference>
<evidence type="ECO:0000259" key="10">
    <source>
        <dbReference type="PROSITE" id="PS51205"/>
    </source>
</evidence>
<comment type="subcellular location">
    <subcellularLocation>
        <location evidence="1">Nucleus</location>
        <location evidence="1">Nucleolus</location>
    </subcellularLocation>
</comment>
<keyword evidence="2" id="KW-0690">Ribosome biogenesis</keyword>
<dbReference type="PANTHER" id="PTHR44215">
    <property type="entry name" value="WD REPEAT-CONTAINING PROTEIN 75"/>
    <property type="match status" value="1"/>
</dbReference>
<evidence type="ECO:0000256" key="6">
    <source>
        <dbReference type="ARBA" id="ARBA00023163"/>
    </source>
</evidence>
<evidence type="ECO:0000256" key="8">
    <source>
        <dbReference type="PROSITE-ProRule" id="PRU00221"/>
    </source>
</evidence>
<dbReference type="SUPFAM" id="SSF50978">
    <property type="entry name" value="WD40 repeat-like"/>
    <property type="match status" value="1"/>
</dbReference>
<gene>
    <name evidence="11" type="ORF">BN1723_002194</name>
</gene>
<evidence type="ECO:0000256" key="3">
    <source>
        <dbReference type="ARBA" id="ARBA00022552"/>
    </source>
</evidence>
<dbReference type="GO" id="GO:0006364">
    <property type="term" value="P:rRNA processing"/>
    <property type="evidence" value="ECO:0007669"/>
    <property type="project" value="UniProtKB-KW"/>
</dbReference>
<protein>
    <recommendedName>
        <fullName evidence="10">VPS9 domain-containing protein</fullName>
    </recommendedName>
</protein>
<feature type="region of interest" description="Disordered" evidence="9">
    <location>
        <begin position="1"/>
        <end position="98"/>
    </location>
</feature>
<evidence type="ECO:0000256" key="4">
    <source>
        <dbReference type="ARBA" id="ARBA00022574"/>
    </source>
</evidence>
<dbReference type="SUPFAM" id="SSF109993">
    <property type="entry name" value="VPS9 domain"/>
    <property type="match status" value="1"/>
</dbReference>
<dbReference type="Gene3D" id="1.20.1050.80">
    <property type="entry name" value="VPS9 domain"/>
    <property type="match status" value="1"/>
</dbReference>
<sequence>MVGKTDQKPRAADVDPNKKRKRDASDKQRNSDIKRNRKDEKQSTPKSDKRTSDANELKGNALNVLSELQNGDTANTTTKTKDQSELQSAGESNGWKISSPLGGRIADIDPVFSSDAKHLILTYHTSLQVYSVADSLLVRRIPLPIAKDNKDSPTASVLTTHLSPVEPDFVWVGCSDGRIWKFNWRQGIKPEDTLMTKSQTALDFCVTAIKVNEDLHDVVFVSEKKQNDEGTIVAYCRMGASHLASQVLFKTVRPDQAIHVLRATADGRYVVGAHSEGLVVGTITGQDLELEGDFFNFDTSDIVCTLDLRVTSRQQGLSTPKKQTVKPSSEVLDVIIGCGRGAMFLYNDILTKLQSMRGPKPKQKGVQARKFHWHRRAVRSVKWSKDGHYLVSGGSENTLVLWQVDTAITTYLPHLPGAIENIVVSPSGAQYAIHLDDNSSMVISTSEMKPVTSYRAPRDKIICVLNCCKVIFGLLKHAKSDGSADSFMPFLIYVVLQSNPEHIVSNVQYILRFRNQEKLGGEAGYYLSSLMGAIQFIENMDKTSLTITDDEFEKNVEAAVSPILQSFDLDSFTSVSKQALARTQPTDVNITTQGNPISEPAITHIAFSSDARWLATVDDWSPPTGDIDNMSPDAKEHLLQERREIYLKFWSVSAEDESLALTSRINSPHSTSRPETVLALAADPAAPRFATLGDDGLVRIWHFKTRQTDGLTSKDTKGQSLQSWSCGLTVGMGSHVGADVIPASEGHKAARRSGSMSFSEDGSSLFVAFGSQDDGTVYIVDTHTGETRTMLENMWKGEVRSLQVLSPYIVTLSNDLRVYDVVADELQYGVKLPKRDASSVPAAFAHLQVDKKSRTFAMVVPYTHSSQIAVFKPEDPQPLCIETVPHRITSLVSSASSSGFVALDDAAQLWSVTEVSDQSAISLSKPLEDLRLDTTIADDAINGDADEDDQAGEIDFATGGDNMELDDDETHTAIVSRQKLAELFDAAPAFAMPSIEDMFYKVTGLLTTKPLASTAA</sequence>
<dbReference type="GO" id="GO:0003723">
    <property type="term" value="F:RNA binding"/>
    <property type="evidence" value="ECO:0007669"/>
    <property type="project" value="InterPro"/>
</dbReference>
<proteinExistence type="predicted"/>
<dbReference type="PANTHER" id="PTHR44215:SF1">
    <property type="entry name" value="WD REPEAT-CONTAINING PROTEIN 75"/>
    <property type="match status" value="1"/>
</dbReference>
<dbReference type="SMART" id="SM00320">
    <property type="entry name" value="WD40"/>
    <property type="match status" value="5"/>
</dbReference>
<dbReference type="Pfam" id="PF02204">
    <property type="entry name" value="VPS9"/>
    <property type="match status" value="1"/>
</dbReference>
<evidence type="ECO:0000313" key="12">
    <source>
        <dbReference type="Proteomes" id="UP000045706"/>
    </source>
</evidence>
<evidence type="ECO:0000256" key="1">
    <source>
        <dbReference type="ARBA" id="ARBA00004604"/>
    </source>
</evidence>
<evidence type="ECO:0000256" key="2">
    <source>
        <dbReference type="ARBA" id="ARBA00022517"/>
    </source>
</evidence>
<reference evidence="12" key="1">
    <citation type="submission" date="2015-05" db="EMBL/GenBank/DDBJ databases">
        <authorList>
            <person name="Fogelqvist Johan"/>
        </authorList>
    </citation>
    <scope>NUCLEOTIDE SEQUENCE [LARGE SCALE GENOMIC DNA]</scope>
</reference>
<dbReference type="SMART" id="SM00167">
    <property type="entry name" value="VPS9"/>
    <property type="match status" value="1"/>
</dbReference>
<dbReference type="GO" id="GO:2000234">
    <property type="term" value="P:positive regulation of rRNA processing"/>
    <property type="evidence" value="ECO:0007669"/>
    <property type="project" value="TreeGrafter"/>
</dbReference>